<dbReference type="InterPro" id="IPR033121">
    <property type="entry name" value="PEPTIDASE_A1"/>
</dbReference>
<keyword evidence="7" id="KW-1185">Reference proteome</keyword>
<feature type="domain" description="Peptidase A1" evidence="5">
    <location>
        <begin position="1"/>
        <end position="164"/>
    </location>
</feature>
<keyword evidence="4" id="KW-0732">Signal</keyword>
<dbReference type="PRINTS" id="PR00792">
    <property type="entry name" value="PEPSIN"/>
</dbReference>
<keyword evidence="3" id="KW-0378">Hydrolase</keyword>
<keyword evidence="3 6" id="KW-0645">Protease</keyword>
<dbReference type="PANTHER" id="PTHR47966:SF51">
    <property type="entry name" value="BETA-SITE APP-CLEAVING ENZYME, ISOFORM A-RELATED"/>
    <property type="match status" value="1"/>
</dbReference>
<dbReference type="AlphaFoldDB" id="A0A151J3H3"/>
<accession>A0A151J3H3</accession>
<evidence type="ECO:0000256" key="2">
    <source>
        <dbReference type="PIRSR" id="PIRSR601461-2"/>
    </source>
</evidence>
<feature type="disulfide bond" evidence="2">
    <location>
        <begin position="71"/>
        <end position="75"/>
    </location>
</feature>
<dbReference type="PROSITE" id="PS00141">
    <property type="entry name" value="ASP_PROTEASE"/>
    <property type="match status" value="1"/>
</dbReference>
<feature type="chain" id="PRO_5007582449" evidence="4">
    <location>
        <begin position="18"/>
        <end position="164"/>
    </location>
</feature>
<gene>
    <name evidence="6" type="ORF">ALC57_10695</name>
</gene>
<evidence type="ECO:0000313" key="7">
    <source>
        <dbReference type="Proteomes" id="UP000078492"/>
    </source>
</evidence>
<dbReference type="Gene3D" id="2.60.40.1960">
    <property type="match status" value="1"/>
</dbReference>
<evidence type="ECO:0000259" key="5">
    <source>
        <dbReference type="PROSITE" id="PS51767"/>
    </source>
</evidence>
<feature type="signal peptide" evidence="4">
    <location>
        <begin position="1"/>
        <end position="17"/>
    </location>
</feature>
<comment type="similarity">
    <text evidence="1 3">Belongs to the peptidase A1 family.</text>
</comment>
<organism evidence="6 7">
    <name type="scientific">Trachymyrmex cornetzi</name>
    <dbReference type="NCBI Taxonomy" id="471704"/>
    <lineage>
        <taxon>Eukaryota</taxon>
        <taxon>Metazoa</taxon>
        <taxon>Ecdysozoa</taxon>
        <taxon>Arthropoda</taxon>
        <taxon>Hexapoda</taxon>
        <taxon>Insecta</taxon>
        <taxon>Pterygota</taxon>
        <taxon>Neoptera</taxon>
        <taxon>Endopterygota</taxon>
        <taxon>Hymenoptera</taxon>
        <taxon>Apocrita</taxon>
        <taxon>Aculeata</taxon>
        <taxon>Formicoidea</taxon>
        <taxon>Formicidae</taxon>
        <taxon>Myrmicinae</taxon>
        <taxon>Trachymyrmex</taxon>
    </lineage>
</organism>
<protein>
    <submittedName>
        <fullName evidence="6">Lysosomal aspartic protease</fullName>
    </submittedName>
</protein>
<evidence type="ECO:0000256" key="4">
    <source>
        <dbReference type="SAM" id="SignalP"/>
    </source>
</evidence>
<proteinExistence type="inferred from homology"/>
<dbReference type="PANTHER" id="PTHR47966">
    <property type="entry name" value="BETA-SITE APP-CLEAVING ENZYME, ISOFORM A-RELATED"/>
    <property type="match status" value="1"/>
</dbReference>
<dbReference type="EMBL" id="KQ980275">
    <property type="protein sequence ID" value="KYN16998.1"/>
    <property type="molecule type" value="Genomic_DNA"/>
</dbReference>
<dbReference type="Gene3D" id="2.40.70.10">
    <property type="entry name" value="Acid Proteases"/>
    <property type="match status" value="2"/>
</dbReference>
<dbReference type="InterPro" id="IPR001969">
    <property type="entry name" value="Aspartic_peptidase_AS"/>
</dbReference>
<dbReference type="InterPro" id="IPR021109">
    <property type="entry name" value="Peptidase_aspartic_dom_sf"/>
</dbReference>
<sequence length="164" mass="18526">MFRLFVTVVALAVLINAELRRNPVSKFVGELILGGSDPNHYLGKITYVNITHKGSWQFTMDKIQIEHSSLCSSSCQAIVDTGTAVLIGPQLDIEVINELIGATYINEEIIVTENNTTKCMSAFESPYFSDEYVKSEWVLGNVFIRRYFIEFDMKNDRIGFASKK</sequence>
<evidence type="ECO:0000313" key="6">
    <source>
        <dbReference type="EMBL" id="KYN16998.1"/>
    </source>
</evidence>
<keyword evidence="3" id="KW-0064">Aspartyl protease</keyword>
<evidence type="ECO:0000256" key="1">
    <source>
        <dbReference type="ARBA" id="ARBA00007447"/>
    </source>
</evidence>
<dbReference type="SUPFAM" id="SSF50630">
    <property type="entry name" value="Acid proteases"/>
    <property type="match status" value="1"/>
</dbReference>
<dbReference type="Pfam" id="PF00026">
    <property type="entry name" value="Asp"/>
    <property type="match status" value="2"/>
</dbReference>
<name>A0A151J3H3_9HYME</name>
<reference evidence="6 7" key="1">
    <citation type="submission" date="2015-09" db="EMBL/GenBank/DDBJ databases">
        <title>Trachymyrmex cornetzi WGS genome.</title>
        <authorList>
            <person name="Nygaard S."/>
            <person name="Hu H."/>
            <person name="Boomsma J."/>
            <person name="Zhang G."/>
        </authorList>
    </citation>
    <scope>NUCLEOTIDE SEQUENCE [LARGE SCALE GENOMIC DNA]</scope>
    <source>
        <strain evidence="6">Tcor2-1</strain>
        <tissue evidence="6">Whole body</tissue>
    </source>
</reference>
<dbReference type="Proteomes" id="UP000078492">
    <property type="component" value="Unassembled WGS sequence"/>
</dbReference>
<dbReference type="STRING" id="471704.A0A151J3H3"/>
<dbReference type="PROSITE" id="PS51767">
    <property type="entry name" value="PEPTIDASE_A1"/>
    <property type="match status" value="1"/>
</dbReference>
<keyword evidence="2" id="KW-1015">Disulfide bond</keyword>
<dbReference type="InterPro" id="IPR001461">
    <property type="entry name" value="Aspartic_peptidase_A1"/>
</dbReference>
<evidence type="ECO:0000256" key="3">
    <source>
        <dbReference type="RuleBase" id="RU000454"/>
    </source>
</evidence>
<dbReference type="GO" id="GO:0004190">
    <property type="term" value="F:aspartic-type endopeptidase activity"/>
    <property type="evidence" value="ECO:0007669"/>
    <property type="project" value="UniProtKB-KW"/>
</dbReference>
<dbReference type="GO" id="GO:0006508">
    <property type="term" value="P:proteolysis"/>
    <property type="evidence" value="ECO:0007669"/>
    <property type="project" value="UniProtKB-KW"/>
</dbReference>